<accession>A0A7V5U1E9</accession>
<organism evidence="1">
    <name type="scientific">Hellea balneolensis</name>
    <dbReference type="NCBI Taxonomy" id="287478"/>
    <lineage>
        <taxon>Bacteria</taxon>
        <taxon>Pseudomonadati</taxon>
        <taxon>Pseudomonadota</taxon>
        <taxon>Alphaproteobacteria</taxon>
        <taxon>Maricaulales</taxon>
        <taxon>Robiginitomaculaceae</taxon>
        <taxon>Hellea</taxon>
    </lineage>
</organism>
<proteinExistence type="predicted"/>
<dbReference type="PROSITE" id="PS51365">
    <property type="entry name" value="RENAL_DIPEPTIDASE_2"/>
    <property type="match status" value="1"/>
</dbReference>
<dbReference type="Proteomes" id="UP000885806">
    <property type="component" value="Unassembled WGS sequence"/>
</dbReference>
<name>A0A7V5U1E9_9PROT</name>
<dbReference type="GO" id="GO:0006508">
    <property type="term" value="P:proteolysis"/>
    <property type="evidence" value="ECO:0007669"/>
    <property type="project" value="InterPro"/>
</dbReference>
<evidence type="ECO:0000313" key="1">
    <source>
        <dbReference type="EMBL" id="HHI88905.1"/>
    </source>
</evidence>
<dbReference type="EMBL" id="DROP01000205">
    <property type="protein sequence ID" value="HHI88905.1"/>
    <property type="molecule type" value="Genomic_DNA"/>
</dbReference>
<feature type="non-terminal residue" evidence="1">
    <location>
        <position position="331"/>
    </location>
</feature>
<dbReference type="InterPro" id="IPR008257">
    <property type="entry name" value="Pept_M19"/>
</dbReference>
<dbReference type="AlphaFoldDB" id="A0A7V5U1E9"/>
<comment type="caution">
    <text evidence="1">The sequence shown here is derived from an EMBL/GenBank/DDBJ whole genome shotgun (WGS) entry which is preliminary data.</text>
</comment>
<dbReference type="GO" id="GO:0070573">
    <property type="term" value="F:metallodipeptidase activity"/>
    <property type="evidence" value="ECO:0007669"/>
    <property type="project" value="InterPro"/>
</dbReference>
<dbReference type="SUPFAM" id="SSF51556">
    <property type="entry name" value="Metallo-dependent hydrolases"/>
    <property type="match status" value="1"/>
</dbReference>
<dbReference type="Gene3D" id="3.20.20.140">
    <property type="entry name" value="Metal-dependent hydrolases"/>
    <property type="match status" value="1"/>
</dbReference>
<dbReference type="InterPro" id="IPR032466">
    <property type="entry name" value="Metal_Hydrolase"/>
</dbReference>
<gene>
    <name evidence="1" type="ORF">ENK01_03035</name>
</gene>
<reference evidence="1" key="1">
    <citation type="journal article" date="2020" name="mSystems">
        <title>Genome- and Community-Level Interaction Insights into Carbon Utilization and Element Cycling Functions of Hydrothermarchaeota in Hydrothermal Sediment.</title>
        <authorList>
            <person name="Zhou Z."/>
            <person name="Liu Y."/>
            <person name="Xu W."/>
            <person name="Pan J."/>
            <person name="Luo Z.H."/>
            <person name="Li M."/>
        </authorList>
    </citation>
    <scope>NUCLEOTIDE SEQUENCE [LARGE SCALE GENOMIC DNA]</scope>
    <source>
        <strain evidence="1">HyVt-538</strain>
    </source>
</reference>
<dbReference type="PANTHER" id="PTHR10443">
    <property type="entry name" value="MICROSOMAL DIPEPTIDASE"/>
    <property type="match status" value="1"/>
</dbReference>
<dbReference type="Pfam" id="PF01244">
    <property type="entry name" value="Peptidase_M19"/>
    <property type="match status" value="1"/>
</dbReference>
<protein>
    <submittedName>
        <fullName evidence="1">Membrane dipeptidase</fullName>
    </submittedName>
</protein>
<sequence>MIMRISPAKWLIMGTATLALIACSKAKTDEKAPITIQVDTKGQVPDIAKIHDRALIIDTHIDLELPLIAEDFDPWSSGKTVVNLDKMEKGGMDGAFLIVYTPQGPLTDAGIAEARAIAEKRYKAINRLVEKYPKRIERALSPEDARRIEKAGKRVEFIGMENAYPLGNSVEDVPMWAKRGVRYMGITHMGHNQFGDSSNPSYARGDKKEKWGGLSPLGKELIKALNDNGIIVDVSHAAKSTMMQAVALSKVPVIASHSGIMGVAENVRNLDDEQLKALAAKGGVVQIVAYGGYLKNKTPEQKAFEMKVRKEMGLEDDMAFLSMDEKTERIF</sequence>
<dbReference type="PROSITE" id="PS51257">
    <property type="entry name" value="PROKAR_LIPOPROTEIN"/>
    <property type="match status" value="1"/>
</dbReference>
<dbReference type="PANTHER" id="PTHR10443:SF12">
    <property type="entry name" value="DIPEPTIDASE"/>
    <property type="match status" value="1"/>
</dbReference>